<sequence length="100" mass="10713">MMITGPQCRAARALVEFSRDRLAQLSGIDATTIEQFERKLGTPTGEQIQALANALEKAGAQFIPENGGGVGVRLKFNRSETKRIANLENEGGPTASDEVP</sequence>
<dbReference type="AlphaFoldDB" id="A0A1J6IJA1"/>
<gene>
    <name evidence="2" type="ORF">BLA27_00055</name>
</gene>
<dbReference type="EMBL" id="MOEC01000001">
    <property type="protein sequence ID" value="OIS95200.1"/>
    <property type="molecule type" value="Genomic_DNA"/>
</dbReference>
<dbReference type="CDD" id="cd00093">
    <property type="entry name" value="HTH_XRE"/>
    <property type="match status" value="1"/>
</dbReference>
<reference evidence="2 3" key="1">
    <citation type="submission" date="2016-10" db="EMBL/GenBank/DDBJ databases">
        <title>The Draft Genome Sequence of the Potato Rhizosphere Bacteria Ochrobactrum sp. IPA7.2.</title>
        <authorList>
            <person name="Gogoleva N.E."/>
            <person name="Khlopko Y.A."/>
            <person name="Burygin G.L."/>
            <person name="Plotnikov A.O."/>
        </authorList>
    </citation>
    <scope>NUCLEOTIDE SEQUENCE [LARGE SCALE GENOMIC DNA]</scope>
    <source>
        <strain evidence="2 3">IPA7.2</strain>
    </source>
</reference>
<dbReference type="RefSeq" id="WP_071630005.1">
    <property type="nucleotide sequence ID" value="NZ_JBCAUP010000011.1"/>
</dbReference>
<protein>
    <recommendedName>
        <fullName evidence="1">HTH cro/C1-type domain-containing protein</fullName>
    </recommendedName>
</protein>
<dbReference type="Pfam" id="PF01381">
    <property type="entry name" value="HTH_3"/>
    <property type="match status" value="1"/>
</dbReference>
<dbReference type="PROSITE" id="PS50943">
    <property type="entry name" value="HTH_CROC1"/>
    <property type="match status" value="1"/>
</dbReference>
<dbReference type="Gene3D" id="1.10.260.40">
    <property type="entry name" value="lambda repressor-like DNA-binding domains"/>
    <property type="match status" value="1"/>
</dbReference>
<dbReference type="InterPro" id="IPR001387">
    <property type="entry name" value="Cro/C1-type_HTH"/>
</dbReference>
<dbReference type="GO" id="GO:0003677">
    <property type="term" value="F:DNA binding"/>
    <property type="evidence" value="ECO:0007669"/>
    <property type="project" value="InterPro"/>
</dbReference>
<organism evidence="2 3">
    <name type="scientific">Brucella cytisi</name>
    <dbReference type="NCBI Taxonomy" id="407152"/>
    <lineage>
        <taxon>Bacteria</taxon>
        <taxon>Pseudomonadati</taxon>
        <taxon>Pseudomonadota</taxon>
        <taxon>Alphaproteobacteria</taxon>
        <taxon>Hyphomicrobiales</taxon>
        <taxon>Brucellaceae</taxon>
        <taxon>Brucella/Ochrobactrum group</taxon>
        <taxon>Brucella</taxon>
    </lineage>
</organism>
<dbReference type="SUPFAM" id="SSF47413">
    <property type="entry name" value="lambda repressor-like DNA-binding domains"/>
    <property type="match status" value="1"/>
</dbReference>
<accession>A0A1J6IJA1</accession>
<evidence type="ECO:0000259" key="1">
    <source>
        <dbReference type="PROSITE" id="PS50943"/>
    </source>
</evidence>
<proteinExistence type="predicted"/>
<keyword evidence="3" id="KW-1185">Reference proteome</keyword>
<evidence type="ECO:0000313" key="2">
    <source>
        <dbReference type="EMBL" id="OIS95200.1"/>
    </source>
</evidence>
<dbReference type="OrthoDB" id="4419620at2"/>
<dbReference type="InterPro" id="IPR010982">
    <property type="entry name" value="Lambda_DNA-bd_dom_sf"/>
</dbReference>
<evidence type="ECO:0000313" key="3">
    <source>
        <dbReference type="Proteomes" id="UP000182985"/>
    </source>
</evidence>
<comment type="caution">
    <text evidence="2">The sequence shown here is derived from an EMBL/GenBank/DDBJ whole genome shotgun (WGS) entry which is preliminary data.</text>
</comment>
<name>A0A1J6IJA1_9HYPH</name>
<feature type="domain" description="HTH cro/C1-type" evidence="1">
    <location>
        <begin position="22"/>
        <end position="62"/>
    </location>
</feature>
<dbReference type="Proteomes" id="UP000182985">
    <property type="component" value="Unassembled WGS sequence"/>
</dbReference>